<dbReference type="InterPro" id="IPR036107">
    <property type="entry name" value="CsrA_sf"/>
</dbReference>
<dbReference type="RefSeq" id="WP_002598017.1">
    <property type="nucleotide sequence ID" value="NZ_CAUWHC010000002.1"/>
</dbReference>
<keyword evidence="3 6" id="KW-1005">Bacterial flagellum biogenesis</keyword>
<dbReference type="SUPFAM" id="SSF117130">
    <property type="entry name" value="CsrA-like"/>
    <property type="match status" value="1"/>
</dbReference>
<comment type="function">
    <text evidence="6">A translational regulator that binds mRNA to regulate translation initiation and/or mRNA stability. Usually binds in the 5'-UTR at or near the Shine-Dalgarno sequence preventing ribosome-binding, thus repressing translation. Its main target seems to be the major flagellin gene, while its function is anatagonized by FliW.</text>
</comment>
<dbReference type="NCBIfam" id="NF002469">
    <property type="entry name" value="PRK01712.1"/>
    <property type="match status" value="1"/>
</dbReference>
<dbReference type="Gene3D" id="2.60.40.4380">
    <property type="entry name" value="Translational regulator CsrA"/>
    <property type="match status" value="1"/>
</dbReference>
<sequence>MLVIRRKEGESVIIGDDIEIKIVALENGTVQIGIDAPKEIEILRKELYKEVETENKKAMDFDLEMLKNIKLK</sequence>
<dbReference type="Pfam" id="PF02599">
    <property type="entry name" value="CsrA"/>
    <property type="match status" value="1"/>
</dbReference>
<keyword evidence="8" id="KW-1185">Reference proteome</keyword>
<reference evidence="7 8" key="1">
    <citation type="submission" date="2013-01" db="EMBL/GenBank/DDBJ databases">
        <title>The Genome Sequence of Clostridium colicanis 209318.</title>
        <authorList>
            <consortium name="The Broad Institute Genome Sequencing Platform"/>
            <person name="Earl A."/>
            <person name="Ward D."/>
            <person name="Feldgarden M."/>
            <person name="Gevers D."/>
            <person name="Courvalin P."/>
            <person name="Lambert T."/>
            <person name="Walker B."/>
            <person name="Young S.K."/>
            <person name="Zeng Q."/>
            <person name="Gargeya S."/>
            <person name="Fitzgerald M."/>
            <person name="Haas B."/>
            <person name="Abouelleil A."/>
            <person name="Alvarado L."/>
            <person name="Arachchi H.M."/>
            <person name="Berlin A.M."/>
            <person name="Chapman S.B."/>
            <person name="Dewar J."/>
            <person name="Goldberg J."/>
            <person name="Griggs A."/>
            <person name="Gujja S."/>
            <person name="Hansen M."/>
            <person name="Howarth C."/>
            <person name="Imamovic A."/>
            <person name="Larimer J."/>
            <person name="McCowan C."/>
            <person name="Murphy C."/>
            <person name="Neiman D."/>
            <person name="Pearson M."/>
            <person name="Priest M."/>
            <person name="Roberts A."/>
            <person name="Saif S."/>
            <person name="Shea T."/>
            <person name="Sisk P."/>
            <person name="Sykes S."/>
            <person name="Wortman J."/>
            <person name="Nusbaum C."/>
            <person name="Birren B."/>
        </authorList>
    </citation>
    <scope>NUCLEOTIDE SEQUENCE [LARGE SCALE GENOMIC DNA]</scope>
    <source>
        <strain evidence="7 8">209318</strain>
    </source>
</reference>
<dbReference type="GO" id="GO:0048027">
    <property type="term" value="F:mRNA 5'-UTR binding"/>
    <property type="evidence" value="ECO:0007669"/>
    <property type="project" value="UniProtKB-UniRule"/>
</dbReference>
<evidence type="ECO:0000256" key="1">
    <source>
        <dbReference type="ARBA" id="ARBA00022490"/>
    </source>
</evidence>
<dbReference type="PANTHER" id="PTHR34984:SF1">
    <property type="entry name" value="CARBON STORAGE REGULATOR"/>
    <property type="match status" value="1"/>
</dbReference>
<dbReference type="EMBL" id="AGYT01000008">
    <property type="protein sequence ID" value="ENZ02281.1"/>
    <property type="molecule type" value="Genomic_DNA"/>
</dbReference>
<evidence type="ECO:0000313" key="8">
    <source>
        <dbReference type="Proteomes" id="UP000013097"/>
    </source>
</evidence>
<dbReference type="AlphaFoldDB" id="N9WGS7"/>
<gene>
    <name evidence="6" type="primary">csrA</name>
    <name evidence="7" type="ORF">HMPREF1092_01516</name>
</gene>
<dbReference type="GO" id="GO:0005829">
    <property type="term" value="C:cytosol"/>
    <property type="evidence" value="ECO:0007669"/>
    <property type="project" value="TreeGrafter"/>
</dbReference>
<dbReference type="GO" id="GO:1902208">
    <property type="term" value="P:regulation of bacterial-type flagellum assembly"/>
    <property type="evidence" value="ECO:0007669"/>
    <property type="project" value="UniProtKB-UniRule"/>
</dbReference>
<dbReference type="GO" id="GO:0044781">
    <property type="term" value="P:bacterial-type flagellum organization"/>
    <property type="evidence" value="ECO:0007669"/>
    <property type="project" value="UniProtKB-KW"/>
</dbReference>
<comment type="similarity">
    <text evidence="6">Belongs to the CsrA/RsmA family.</text>
</comment>
<dbReference type="FunFam" id="2.60.40.4380:FF:000002">
    <property type="entry name" value="Translational regulator CsrA"/>
    <property type="match status" value="1"/>
</dbReference>
<dbReference type="HAMAP" id="MF_00167">
    <property type="entry name" value="CsrA"/>
    <property type="match status" value="1"/>
</dbReference>
<proteinExistence type="inferred from homology"/>
<evidence type="ECO:0000256" key="5">
    <source>
        <dbReference type="ARBA" id="ARBA00022884"/>
    </source>
</evidence>
<dbReference type="HOGENOM" id="CLU_164837_0_1_9"/>
<evidence type="ECO:0000256" key="4">
    <source>
        <dbReference type="ARBA" id="ARBA00022845"/>
    </source>
</evidence>
<comment type="subcellular location">
    <subcellularLocation>
        <location evidence="6">Cytoplasm</location>
    </subcellularLocation>
</comment>
<keyword evidence="1 6" id="KW-0963">Cytoplasm</keyword>
<comment type="caution">
    <text evidence="7">The sequence shown here is derived from an EMBL/GenBank/DDBJ whole genome shotgun (WGS) entry which is preliminary data.</text>
</comment>
<evidence type="ECO:0000256" key="2">
    <source>
        <dbReference type="ARBA" id="ARBA00022491"/>
    </source>
</evidence>
<dbReference type="NCBIfam" id="TIGR00202">
    <property type="entry name" value="csrA"/>
    <property type="match status" value="1"/>
</dbReference>
<dbReference type="PANTHER" id="PTHR34984">
    <property type="entry name" value="CARBON STORAGE REGULATOR"/>
    <property type="match status" value="1"/>
</dbReference>
<protein>
    <recommendedName>
        <fullName evidence="6">Translational regulator CsrA</fullName>
    </recommendedName>
</protein>
<keyword evidence="2 6" id="KW-0678">Repressor</keyword>
<dbReference type="eggNOG" id="COG1551">
    <property type="taxonomic scope" value="Bacteria"/>
</dbReference>
<dbReference type="GO" id="GO:0006109">
    <property type="term" value="P:regulation of carbohydrate metabolic process"/>
    <property type="evidence" value="ECO:0007669"/>
    <property type="project" value="InterPro"/>
</dbReference>
<evidence type="ECO:0000256" key="3">
    <source>
        <dbReference type="ARBA" id="ARBA00022795"/>
    </source>
</evidence>
<evidence type="ECO:0000313" key="7">
    <source>
        <dbReference type="EMBL" id="ENZ02281.1"/>
    </source>
</evidence>
<name>N9WGS7_9CLOT</name>
<dbReference type="GO" id="GO:0045947">
    <property type="term" value="P:negative regulation of translational initiation"/>
    <property type="evidence" value="ECO:0007669"/>
    <property type="project" value="UniProtKB-UniRule"/>
</dbReference>
<dbReference type="InterPro" id="IPR003751">
    <property type="entry name" value="CsrA"/>
</dbReference>
<comment type="subunit">
    <text evidence="6">Homodimer; the beta-strands of each monomer intercalate to form a hydrophobic core, while the alpha-helices form wings that extend away from the core.</text>
</comment>
<organism evidence="7 8">
    <name type="scientific">Clostridium thermobutyricum</name>
    <dbReference type="NCBI Taxonomy" id="29372"/>
    <lineage>
        <taxon>Bacteria</taxon>
        <taxon>Bacillati</taxon>
        <taxon>Bacillota</taxon>
        <taxon>Clostridia</taxon>
        <taxon>Eubacteriales</taxon>
        <taxon>Clostridiaceae</taxon>
        <taxon>Clostridium</taxon>
    </lineage>
</organism>
<accession>N9WGS7</accession>
<dbReference type="PATRIC" id="fig|999411.4.peg.1492"/>
<keyword evidence="5 6" id="KW-0694">RNA-binding</keyword>
<dbReference type="Proteomes" id="UP000013097">
    <property type="component" value="Unassembled WGS sequence"/>
</dbReference>
<dbReference type="GO" id="GO:0006402">
    <property type="term" value="P:mRNA catabolic process"/>
    <property type="evidence" value="ECO:0007669"/>
    <property type="project" value="InterPro"/>
</dbReference>
<evidence type="ECO:0000256" key="6">
    <source>
        <dbReference type="HAMAP-Rule" id="MF_00167"/>
    </source>
</evidence>
<keyword evidence="4 6" id="KW-0810">Translation regulation</keyword>